<proteinExistence type="predicted"/>
<feature type="domain" description="SnoaL-like" evidence="1">
    <location>
        <begin position="26"/>
        <end position="144"/>
    </location>
</feature>
<evidence type="ECO:0000313" key="3">
    <source>
        <dbReference type="Proteomes" id="UP001222770"/>
    </source>
</evidence>
<name>A0ABT6CG72_9SPHN</name>
<dbReference type="Pfam" id="PF12680">
    <property type="entry name" value="SnoaL_2"/>
    <property type="match status" value="1"/>
</dbReference>
<protein>
    <submittedName>
        <fullName evidence="2">Nuclear transport factor 2 family protein</fullName>
    </submittedName>
</protein>
<evidence type="ECO:0000313" key="2">
    <source>
        <dbReference type="EMBL" id="MDF8332509.1"/>
    </source>
</evidence>
<dbReference type="EMBL" id="JAROCY010000004">
    <property type="protein sequence ID" value="MDF8332509.1"/>
    <property type="molecule type" value="Genomic_DNA"/>
</dbReference>
<dbReference type="SUPFAM" id="SSF54427">
    <property type="entry name" value="NTF2-like"/>
    <property type="match status" value="1"/>
</dbReference>
<evidence type="ECO:0000259" key="1">
    <source>
        <dbReference type="Pfam" id="PF12680"/>
    </source>
</evidence>
<dbReference type="InterPro" id="IPR032710">
    <property type="entry name" value="NTF2-like_dom_sf"/>
</dbReference>
<sequence>MLEMPCEPNPAASGEIQAMLDRAGYDRYVAAFNAKDYDAVADFYVDPPQMTFFGAEIRSRQALKDFYSFLHAHVAESVRVLNFACSETLTAIDAVVRVEAFADLSREALDARGLHGFFPIRAGEVQEMRQFIFYTMAQGKIARVECALAQP</sequence>
<reference evidence="2 3" key="1">
    <citation type="submission" date="2023-03" db="EMBL/GenBank/DDBJ databases">
        <title>Novosphingobium cyanobacteriorum sp. nov., isolated from a eutrophic reservoir during the Microcystis bloom period.</title>
        <authorList>
            <person name="Kang M."/>
            <person name="Le V."/>
            <person name="Ko S.-R."/>
            <person name="Lee S.-A."/>
            <person name="Ahn C.-Y."/>
        </authorList>
    </citation>
    <scope>NUCLEOTIDE SEQUENCE [LARGE SCALE GENOMIC DNA]</scope>
    <source>
        <strain evidence="2 3">HBC54</strain>
    </source>
</reference>
<dbReference type="Proteomes" id="UP001222770">
    <property type="component" value="Unassembled WGS sequence"/>
</dbReference>
<gene>
    <name evidence="2" type="ORF">POM99_04785</name>
</gene>
<organism evidence="2 3">
    <name type="scientific">Novosphingobium cyanobacteriorum</name>
    <dbReference type="NCBI Taxonomy" id="3024215"/>
    <lineage>
        <taxon>Bacteria</taxon>
        <taxon>Pseudomonadati</taxon>
        <taxon>Pseudomonadota</taxon>
        <taxon>Alphaproteobacteria</taxon>
        <taxon>Sphingomonadales</taxon>
        <taxon>Sphingomonadaceae</taxon>
        <taxon>Novosphingobium</taxon>
    </lineage>
</organism>
<dbReference type="Gene3D" id="3.10.450.50">
    <property type="match status" value="1"/>
</dbReference>
<accession>A0ABT6CG72</accession>
<comment type="caution">
    <text evidence="2">The sequence shown here is derived from an EMBL/GenBank/DDBJ whole genome shotgun (WGS) entry which is preliminary data.</text>
</comment>
<keyword evidence="3" id="KW-1185">Reference proteome</keyword>
<dbReference type="InterPro" id="IPR037401">
    <property type="entry name" value="SnoaL-like"/>
</dbReference>